<accession>M1UTH2</accession>
<evidence type="ECO:0000313" key="11">
    <source>
        <dbReference type="Proteomes" id="UP000007014"/>
    </source>
</evidence>
<dbReference type="InterPro" id="IPR014727">
    <property type="entry name" value="TopoI_cat_a/b-sub_euk"/>
</dbReference>
<feature type="active site" description="O-(3'-phospho-DNA)-tyrosine intermediate" evidence="6">
    <location>
        <position position="650"/>
    </location>
</feature>
<comment type="function">
    <text evidence="7">Releases the supercoiling and torsional tension of DNA introduced during the DNA replication and transcription by transiently cleaving and rejoining one strand of the DNA duplex. Introduces a single-strand break via transesterification at the specific target site 5'-[CT]CCTTp site in duplex DNA. The scissile phosphodiester is attacked by the catalytic tyrosine of the enzyme, resulting in the formation of a DNA-(3'-phosphotyrosyl)-enzyme intermediate and the expulsion of a 5'-OH DNA strand. The free DNA strand then undergoes passage around the unbroken strand thus removing DNA supercoils. Finally, in the religation step, the DNA 5'-OH attacks the covalent intermediate to expel the active-site tyrosine and restore the DNA phosphodiester backbone.</text>
</comment>
<keyword evidence="3 6" id="KW-0799">Topoisomerase</keyword>
<evidence type="ECO:0000313" key="10">
    <source>
        <dbReference type="EMBL" id="BAM81096.1"/>
    </source>
</evidence>
<dbReference type="RefSeq" id="XP_005537132.1">
    <property type="nucleotide sequence ID" value="XM_005537075.1"/>
</dbReference>
<dbReference type="EMBL" id="AP006495">
    <property type="protein sequence ID" value="BAM81096.1"/>
    <property type="molecule type" value="Genomic_DNA"/>
</dbReference>
<evidence type="ECO:0000256" key="2">
    <source>
        <dbReference type="ARBA" id="ARBA00006645"/>
    </source>
</evidence>
<feature type="domain" description="DNA topoisomerase I eukaryotic-type" evidence="9">
    <location>
        <begin position="258"/>
        <end position="664"/>
    </location>
</feature>
<comment type="catalytic activity">
    <reaction evidence="1 6 7">
        <text>ATP-independent breakage of single-stranded DNA, followed by passage and rejoining.</text>
        <dbReference type="EC" id="5.6.2.1"/>
    </reaction>
</comment>
<dbReference type="KEGG" id="cme:CYME_CMM263C"/>
<dbReference type="GO" id="GO:0007059">
    <property type="term" value="P:chromosome segregation"/>
    <property type="evidence" value="ECO:0007669"/>
    <property type="project" value="TreeGrafter"/>
</dbReference>
<dbReference type="GO" id="GO:0003917">
    <property type="term" value="F:DNA topoisomerase type I (single strand cut, ATP-independent) activity"/>
    <property type="evidence" value="ECO:0007669"/>
    <property type="project" value="UniProtKB-UniRule"/>
</dbReference>
<evidence type="ECO:0000259" key="9">
    <source>
        <dbReference type="SMART" id="SM00435"/>
    </source>
</evidence>
<keyword evidence="4 6" id="KW-0238">DNA-binding</keyword>
<evidence type="ECO:0000256" key="6">
    <source>
        <dbReference type="PROSITE-ProRule" id="PRU01382"/>
    </source>
</evidence>
<feature type="region of interest" description="Disordered" evidence="8">
    <location>
        <begin position="80"/>
        <end position="106"/>
    </location>
</feature>
<gene>
    <name evidence="10" type="ORF">CYME_CMM263C</name>
</gene>
<dbReference type="Gene3D" id="3.90.15.10">
    <property type="entry name" value="Topoisomerase I, Chain A, domain 3"/>
    <property type="match status" value="1"/>
</dbReference>
<dbReference type="FunFam" id="3.90.15.10:FF:000003">
    <property type="entry name" value="DNA topoisomerase I"/>
    <property type="match status" value="1"/>
</dbReference>
<organism evidence="10 11">
    <name type="scientific">Cyanidioschyzon merolae (strain NIES-3377 / 10D)</name>
    <name type="common">Unicellular red alga</name>
    <dbReference type="NCBI Taxonomy" id="280699"/>
    <lineage>
        <taxon>Eukaryota</taxon>
        <taxon>Rhodophyta</taxon>
        <taxon>Bangiophyceae</taxon>
        <taxon>Cyanidiales</taxon>
        <taxon>Cyanidiaceae</taxon>
        <taxon>Cyanidioschyzon</taxon>
    </lineage>
</organism>
<dbReference type="InterPro" id="IPR001631">
    <property type="entry name" value="TopoI"/>
</dbReference>
<dbReference type="InterPro" id="IPR051062">
    <property type="entry name" value="Topoisomerase_IB"/>
</dbReference>
<dbReference type="GO" id="GO:0006265">
    <property type="term" value="P:DNA topological change"/>
    <property type="evidence" value="ECO:0007669"/>
    <property type="project" value="UniProtKB-UniRule"/>
</dbReference>
<dbReference type="GO" id="GO:0005694">
    <property type="term" value="C:chromosome"/>
    <property type="evidence" value="ECO:0007669"/>
    <property type="project" value="InterPro"/>
</dbReference>
<evidence type="ECO:0000256" key="5">
    <source>
        <dbReference type="ARBA" id="ARBA00023235"/>
    </source>
</evidence>
<reference evidence="10 11" key="2">
    <citation type="journal article" date="2007" name="BMC Biol.">
        <title>A 100%-complete sequence reveals unusually simple genomic features in the hot-spring red alga Cyanidioschyzon merolae.</title>
        <authorList>
            <person name="Nozaki H."/>
            <person name="Takano H."/>
            <person name="Misumi O."/>
            <person name="Terasawa K."/>
            <person name="Matsuzaki M."/>
            <person name="Maruyama S."/>
            <person name="Nishida K."/>
            <person name="Yagisawa F."/>
            <person name="Yoshida Y."/>
            <person name="Fujiwara T."/>
            <person name="Takio S."/>
            <person name="Tamura K."/>
            <person name="Chung S.J."/>
            <person name="Nakamura S."/>
            <person name="Kuroiwa H."/>
            <person name="Tanaka K."/>
            <person name="Sato N."/>
            <person name="Kuroiwa T."/>
        </authorList>
    </citation>
    <scope>NUCLEOTIDE SEQUENCE [LARGE SCALE GENOMIC DNA]</scope>
    <source>
        <strain evidence="10 11">10D</strain>
    </source>
</reference>
<dbReference type="SUPFAM" id="SSF56349">
    <property type="entry name" value="DNA breaking-rejoining enzymes"/>
    <property type="match status" value="1"/>
</dbReference>
<dbReference type="InterPro" id="IPR014711">
    <property type="entry name" value="TopoI_cat_a-hlx-sub_euk"/>
</dbReference>
<dbReference type="GO" id="GO:0006260">
    <property type="term" value="P:DNA replication"/>
    <property type="evidence" value="ECO:0007669"/>
    <property type="project" value="TreeGrafter"/>
</dbReference>
<evidence type="ECO:0000256" key="8">
    <source>
        <dbReference type="SAM" id="MobiDB-lite"/>
    </source>
</evidence>
<evidence type="ECO:0000256" key="4">
    <source>
        <dbReference type="ARBA" id="ARBA00023125"/>
    </source>
</evidence>
<dbReference type="InterPro" id="IPR013030">
    <property type="entry name" value="DNA_topo_DNA_db_N_dom2"/>
</dbReference>
<dbReference type="OrthoDB" id="47179at2759"/>
<reference evidence="10 11" key="1">
    <citation type="journal article" date="2004" name="Nature">
        <title>Genome sequence of the ultrasmall unicellular red alga Cyanidioschyzon merolae 10D.</title>
        <authorList>
            <person name="Matsuzaki M."/>
            <person name="Misumi O."/>
            <person name="Shin-i T."/>
            <person name="Maruyama S."/>
            <person name="Takahara M."/>
            <person name="Miyagishima S."/>
            <person name="Mori T."/>
            <person name="Nishida K."/>
            <person name="Yagisawa F."/>
            <person name="Nishida K."/>
            <person name="Yoshida Y."/>
            <person name="Nishimura Y."/>
            <person name="Nakao S."/>
            <person name="Kobayashi T."/>
            <person name="Momoyama Y."/>
            <person name="Higashiyama T."/>
            <person name="Minoda A."/>
            <person name="Sano M."/>
            <person name="Nomoto H."/>
            <person name="Oishi K."/>
            <person name="Hayashi H."/>
            <person name="Ohta F."/>
            <person name="Nishizaka S."/>
            <person name="Haga S."/>
            <person name="Miura S."/>
            <person name="Morishita T."/>
            <person name="Kabeya Y."/>
            <person name="Terasawa K."/>
            <person name="Suzuki Y."/>
            <person name="Ishii Y."/>
            <person name="Asakawa S."/>
            <person name="Takano H."/>
            <person name="Ohta N."/>
            <person name="Kuroiwa H."/>
            <person name="Tanaka K."/>
            <person name="Shimizu N."/>
            <person name="Sugano S."/>
            <person name="Sato N."/>
            <person name="Nozaki H."/>
            <person name="Ogasawara N."/>
            <person name="Kohara Y."/>
            <person name="Kuroiwa T."/>
        </authorList>
    </citation>
    <scope>NUCLEOTIDE SEQUENCE [LARGE SCALE GENOMIC DNA]</scope>
    <source>
        <strain evidence="10 11">10D</strain>
    </source>
</reference>
<dbReference type="InterPro" id="IPR013499">
    <property type="entry name" value="TopoI_euk"/>
</dbReference>
<dbReference type="Pfam" id="PF02919">
    <property type="entry name" value="Topoisom_I_N"/>
    <property type="match status" value="1"/>
</dbReference>
<dbReference type="SMART" id="SM00435">
    <property type="entry name" value="TOPEUc"/>
    <property type="match status" value="1"/>
</dbReference>
<dbReference type="InterPro" id="IPR036202">
    <property type="entry name" value="TopoI_DNA-bd_euk_N_sf"/>
</dbReference>
<dbReference type="Gene3D" id="2.170.11.10">
    <property type="entry name" value="DNA Topoisomerase I, domain 2"/>
    <property type="match status" value="1"/>
</dbReference>
<feature type="compositionally biased region" description="Basic residues" evidence="8">
    <location>
        <begin position="81"/>
        <end position="100"/>
    </location>
</feature>
<evidence type="ECO:0000256" key="1">
    <source>
        <dbReference type="ARBA" id="ARBA00000213"/>
    </source>
</evidence>
<proteinExistence type="inferred from homology"/>
<sequence length="706" mass="81133">MHQQDPDEIPLSELLGNSGESVPRVVSVARQGGFGAPSIQVAKKSSSAALSEDELPLALLIGTERKKECSRRKGKVEPCRKAPKRKCERMKAEKHRKAKKLQATSTKHRAEDESIKWCSLEHNGVLFPPEYEPHGRPLLYDGCEIALPPEAEEVATFYASKLGTVYLEKETFRKNFFDDFRKTLPVDLRKRIVKLEHCDFSRIREYLDELKERKQSMPPSKRKELREAEAQRVAHYTVAIVDGRKEKVANYRVEPPGLFLGRGDHPLMGRVKRRIFPEDVTLNLGRDAPIPPCPFKGHDWGSIVHNQRVTWLACWRDPISDEYKYVWLSASSHFKAMSDQEKFEKAQQLSKHITKIRNEYTKGLESADRHTQQRSVALYLIDKLALRVGNEKGEDEADTVGCCSLRVEHITLQEPNIVQLDFLGKDSMRYFNRVRVEALVFHRLREFLKGKRVSDNVFDELKVEELNDYLKSLMPGLSAKVFRTYNASYTLDKLLHSVKTPGPDIHSRLLFYNEANKDVAVLCNHQRSLPKTHSLMLERLRDKLEESRAYLEALKMARGKAQASPDSRAQVTRWRRPVVEIPEDCSLAERKRIREEAEKRPKEKQVVNMGLASITRGIAQTQEKIRRLEADLKTRDSLATVSLSTSKINYLDPRITVAWCKRHEVPIERIFPRALQEKFMWSMGVSEDFRFPISNVVSNDPSGAST</sequence>
<dbReference type="Gene3D" id="1.10.132.10">
    <property type="match status" value="1"/>
</dbReference>
<dbReference type="Proteomes" id="UP000007014">
    <property type="component" value="Chromosome 13"/>
</dbReference>
<dbReference type="GeneID" id="16994927"/>
<dbReference type="InterPro" id="IPR013034">
    <property type="entry name" value="DNA_topo_DNA_db_N_dom1"/>
</dbReference>
<protein>
    <recommendedName>
        <fullName evidence="7">DNA topoisomerase I</fullName>
        <ecNumber evidence="7">5.6.2.1</ecNumber>
    </recommendedName>
    <alternativeName>
        <fullName evidence="7">DNA topoisomerase 1</fullName>
    </alternativeName>
</protein>
<dbReference type="Gene3D" id="1.10.10.41">
    <property type="entry name" value="Yeast DNA topoisomerase - domain 1"/>
    <property type="match status" value="1"/>
</dbReference>
<dbReference type="InterPro" id="IPR025834">
    <property type="entry name" value="TopoI_C_dom"/>
</dbReference>
<dbReference type="InterPro" id="IPR008336">
    <property type="entry name" value="TopoI_DNA-bd_euk"/>
</dbReference>
<keyword evidence="5 6" id="KW-0413">Isomerase</keyword>
<dbReference type="STRING" id="280699.M1UTH2"/>
<dbReference type="GO" id="GO:0005730">
    <property type="term" value="C:nucleolus"/>
    <property type="evidence" value="ECO:0007669"/>
    <property type="project" value="TreeGrafter"/>
</dbReference>
<dbReference type="InterPro" id="IPR011010">
    <property type="entry name" value="DNA_brk_join_enz"/>
</dbReference>
<dbReference type="Pfam" id="PF14370">
    <property type="entry name" value="Topo_C_assoc"/>
    <property type="match status" value="1"/>
</dbReference>
<dbReference type="CDD" id="cd00659">
    <property type="entry name" value="Topo_IB_C"/>
    <property type="match status" value="1"/>
</dbReference>
<dbReference type="eggNOG" id="KOG0981">
    <property type="taxonomic scope" value="Eukaryota"/>
</dbReference>
<dbReference type="Pfam" id="PF01028">
    <property type="entry name" value="Topoisom_I"/>
    <property type="match status" value="1"/>
</dbReference>
<dbReference type="GO" id="GO:0003677">
    <property type="term" value="F:DNA binding"/>
    <property type="evidence" value="ECO:0007669"/>
    <property type="project" value="UniProtKB-UniRule"/>
</dbReference>
<dbReference type="AlphaFoldDB" id="M1UTH2"/>
<keyword evidence="11" id="KW-1185">Reference proteome</keyword>
<dbReference type="SUPFAM" id="SSF56741">
    <property type="entry name" value="Eukaryotic DNA topoisomerase I, N-terminal DNA-binding fragment"/>
    <property type="match status" value="1"/>
</dbReference>
<dbReference type="PRINTS" id="PR00416">
    <property type="entry name" value="EUTPISMRASEI"/>
</dbReference>
<dbReference type="CDD" id="cd00660">
    <property type="entry name" value="Topoisomer_IB_N"/>
    <property type="match status" value="1"/>
</dbReference>
<evidence type="ECO:0000256" key="3">
    <source>
        <dbReference type="ARBA" id="ARBA00023029"/>
    </source>
</evidence>
<dbReference type="PANTHER" id="PTHR10290:SF3">
    <property type="entry name" value="DNA TOPOISOMERASE 1"/>
    <property type="match status" value="1"/>
</dbReference>
<comment type="similarity">
    <text evidence="2 6 7">Belongs to the type IB topoisomerase family.</text>
</comment>
<name>M1UTH2_CYAM1</name>
<dbReference type="InterPro" id="IPR013500">
    <property type="entry name" value="TopoI_cat_euk"/>
</dbReference>
<dbReference type="PANTHER" id="PTHR10290">
    <property type="entry name" value="DNA TOPOISOMERASE I"/>
    <property type="match status" value="1"/>
</dbReference>
<dbReference type="PROSITE" id="PS52038">
    <property type="entry name" value="TOPO_IB_2"/>
    <property type="match status" value="1"/>
</dbReference>
<evidence type="ECO:0000256" key="7">
    <source>
        <dbReference type="RuleBase" id="RU365101"/>
    </source>
</evidence>
<dbReference type="EC" id="5.6.2.1" evidence="7"/>